<feature type="region of interest" description="Disordered" evidence="1">
    <location>
        <begin position="287"/>
        <end position="335"/>
    </location>
</feature>
<organism evidence="2 3">
    <name type="scientific">Nocardiopsis gilva YIM 90087</name>
    <dbReference type="NCBI Taxonomy" id="1235441"/>
    <lineage>
        <taxon>Bacteria</taxon>
        <taxon>Bacillati</taxon>
        <taxon>Actinomycetota</taxon>
        <taxon>Actinomycetes</taxon>
        <taxon>Streptosporangiales</taxon>
        <taxon>Nocardiopsidaceae</taxon>
        <taxon>Nocardiopsis</taxon>
    </lineage>
</organism>
<gene>
    <name evidence="2" type="ORF">CDO52_25920</name>
</gene>
<accession>A0A223SCF2</accession>
<evidence type="ECO:0000313" key="2">
    <source>
        <dbReference type="EMBL" id="ASU85782.1"/>
    </source>
</evidence>
<feature type="compositionally biased region" description="Basic and acidic residues" evidence="1">
    <location>
        <begin position="294"/>
        <end position="308"/>
    </location>
</feature>
<name>A0A223SCF2_9ACTN</name>
<dbReference type="KEGG" id="ngv:CDO52_25920"/>
<proteinExistence type="predicted"/>
<feature type="region of interest" description="Disordered" evidence="1">
    <location>
        <begin position="204"/>
        <end position="268"/>
    </location>
</feature>
<reference evidence="2 3" key="1">
    <citation type="submission" date="2017-08" db="EMBL/GenBank/DDBJ databases">
        <title>The complete genome sequence of Nocardiopsis gilva YIM 90087.</title>
        <authorList>
            <person name="Yin M."/>
            <person name="Tang S."/>
        </authorList>
    </citation>
    <scope>NUCLEOTIDE SEQUENCE [LARGE SCALE GENOMIC DNA]</scope>
    <source>
        <strain evidence="2 3">YIM 90087</strain>
    </source>
</reference>
<feature type="compositionally biased region" description="Basic and acidic residues" evidence="1">
    <location>
        <begin position="250"/>
        <end position="261"/>
    </location>
</feature>
<sequence length="375" mass="38100">MVLADWRRRGVPACSVCPWLGRTLVRLGAVAGIAAAGWLLAGSTASYADEAHSENLHEMGRHLAADVAGSAERTAQDGKKSGASATADVTRDVLPVDLSLESTTAALSAPVNSTTETAGTTTRTVVKGAARETGGVLSGTVRTGQKLTGYADSSLRRSSSSLTTTVSKSLTGKDGLVGENGLVGEEGLVGKKGLAETTGHLTSQLGKTIGGAPRAGDLPLLSDGNAPTPRSTGLAPGSAPDNGNDAPLAEDERGRKREHADVGATHPLLTRHATADAAEHVATFAAEAPGATGVHDRDAEDTENDGHVWHGGVSDSTSTSAGSASSSSWTPTPATPGFLMNRADVLRVPTQRVALPGDPTLVAREIADDPSFSPD</sequence>
<dbReference type="OrthoDB" id="3427298at2"/>
<dbReference type="Proteomes" id="UP000215005">
    <property type="component" value="Chromosome"/>
</dbReference>
<dbReference type="AlphaFoldDB" id="A0A223SCF2"/>
<protein>
    <submittedName>
        <fullName evidence="2">Uncharacterized protein</fullName>
    </submittedName>
</protein>
<evidence type="ECO:0000256" key="1">
    <source>
        <dbReference type="SAM" id="MobiDB-lite"/>
    </source>
</evidence>
<evidence type="ECO:0000313" key="3">
    <source>
        <dbReference type="Proteomes" id="UP000215005"/>
    </source>
</evidence>
<feature type="compositionally biased region" description="Low complexity" evidence="1">
    <location>
        <begin position="314"/>
        <end position="335"/>
    </location>
</feature>
<feature type="region of interest" description="Disordered" evidence="1">
    <location>
        <begin position="354"/>
        <end position="375"/>
    </location>
</feature>
<keyword evidence="3" id="KW-1185">Reference proteome</keyword>
<dbReference type="RefSeq" id="WP_017618508.1">
    <property type="nucleotide sequence ID" value="NZ_ANBG01000167.1"/>
</dbReference>
<dbReference type="EMBL" id="CP022753">
    <property type="protein sequence ID" value="ASU85782.1"/>
    <property type="molecule type" value="Genomic_DNA"/>
</dbReference>